<name>A0AA40E2G3_9PEZI</name>
<accession>A0AA40E2G3</accession>
<sequence>QIIDGEIVLDARSLQVDRHARAAREAGEMEEHEENEFTNHTTSATYLRRKMKAGQWSDEDTEKFYHALRMFGTDFETISRMFHDKTRKHVKLKFNREERSNSAAIRAALVGEKTVGMSIDEYKQYTGQEYETAEAIYAQQKKAEEEFEARQKAIADEKAEELRKKKEALFGAPDADDAGTGSKKGRRGRGKRAKSGAVG</sequence>
<dbReference type="InterPro" id="IPR009057">
    <property type="entry name" value="Homeodomain-like_sf"/>
</dbReference>
<feature type="region of interest" description="Disordered" evidence="1">
    <location>
        <begin position="165"/>
        <end position="199"/>
    </location>
</feature>
<dbReference type="PANTHER" id="PTHR22929">
    <property type="entry name" value="RNA POLYMERASE III TRANSCRIPTION INITIATION FACTOR B"/>
    <property type="match status" value="1"/>
</dbReference>
<dbReference type="SUPFAM" id="SSF46689">
    <property type="entry name" value="Homeodomain-like"/>
    <property type="match status" value="1"/>
</dbReference>
<dbReference type="InterPro" id="IPR001005">
    <property type="entry name" value="SANT/Myb"/>
</dbReference>
<proteinExistence type="predicted"/>
<dbReference type="GeneID" id="85319360"/>
<dbReference type="CDD" id="cd00167">
    <property type="entry name" value="SANT"/>
    <property type="match status" value="1"/>
</dbReference>
<dbReference type="EMBL" id="JAUIRO010000003">
    <property type="protein sequence ID" value="KAK0722527.1"/>
    <property type="molecule type" value="Genomic_DNA"/>
</dbReference>
<dbReference type="InterPro" id="IPR039467">
    <property type="entry name" value="TFIIIB_B''_Myb"/>
</dbReference>
<protein>
    <recommendedName>
        <fullName evidence="2">Myb-like domain-containing protein</fullName>
    </recommendedName>
</protein>
<evidence type="ECO:0000259" key="2">
    <source>
        <dbReference type="SMART" id="SM00717"/>
    </source>
</evidence>
<reference evidence="3" key="1">
    <citation type="submission" date="2023-06" db="EMBL/GenBank/DDBJ databases">
        <title>Genome-scale phylogeny and comparative genomics of the fungal order Sordariales.</title>
        <authorList>
            <consortium name="Lawrence Berkeley National Laboratory"/>
            <person name="Hensen N."/>
            <person name="Bonometti L."/>
            <person name="Westerberg I."/>
            <person name="Brannstrom I.O."/>
            <person name="Guillou S."/>
            <person name="Cros-Aarteil S."/>
            <person name="Calhoun S."/>
            <person name="Haridas S."/>
            <person name="Kuo A."/>
            <person name="Mondo S."/>
            <person name="Pangilinan J."/>
            <person name="Riley R."/>
            <person name="LaButti K."/>
            <person name="Andreopoulos B."/>
            <person name="Lipzen A."/>
            <person name="Chen C."/>
            <person name="Yanf M."/>
            <person name="Daum C."/>
            <person name="Ng V."/>
            <person name="Clum A."/>
            <person name="Steindorff A."/>
            <person name="Ohm R."/>
            <person name="Martin F."/>
            <person name="Silar P."/>
            <person name="Natvig D."/>
            <person name="Lalanne C."/>
            <person name="Gautier V."/>
            <person name="Ament-velasquez S.L."/>
            <person name="Kruys A."/>
            <person name="Hutchinson M.I."/>
            <person name="Powell A.J."/>
            <person name="Barry K."/>
            <person name="Miller A.N."/>
            <person name="Grigoriev I.V."/>
            <person name="Debuchy R."/>
            <person name="Gladieux P."/>
            <person name="Thoren M.H."/>
            <person name="Johannesson H."/>
        </authorList>
    </citation>
    <scope>NUCLEOTIDE SEQUENCE</scope>
    <source>
        <strain evidence="3">SMH2392-1A</strain>
    </source>
</reference>
<keyword evidence="4" id="KW-1185">Reference proteome</keyword>
<feature type="non-terminal residue" evidence="3">
    <location>
        <position position="1"/>
    </location>
</feature>
<comment type="caution">
    <text evidence="3">The sequence shown here is derived from an EMBL/GenBank/DDBJ whole genome shotgun (WGS) entry which is preliminary data.</text>
</comment>
<dbReference type="GO" id="GO:0000126">
    <property type="term" value="C:transcription factor TFIIIB complex"/>
    <property type="evidence" value="ECO:0007669"/>
    <property type="project" value="TreeGrafter"/>
</dbReference>
<dbReference type="Proteomes" id="UP001172101">
    <property type="component" value="Unassembled WGS sequence"/>
</dbReference>
<evidence type="ECO:0000313" key="4">
    <source>
        <dbReference type="Proteomes" id="UP001172101"/>
    </source>
</evidence>
<dbReference type="GO" id="GO:0001156">
    <property type="term" value="F:TFIIIC-class transcription factor complex binding"/>
    <property type="evidence" value="ECO:0007669"/>
    <property type="project" value="TreeGrafter"/>
</dbReference>
<feature type="domain" description="Myb-like" evidence="2">
    <location>
        <begin position="52"/>
        <end position="100"/>
    </location>
</feature>
<dbReference type="GO" id="GO:0070898">
    <property type="term" value="P:RNA polymerase III preinitiation complex assembly"/>
    <property type="evidence" value="ECO:0007669"/>
    <property type="project" value="TreeGrafter"/>
</dbReference>
<gene>
    <name evidence="3" type="ORF">B0T26DRAFT_622068</name>
</gene>
<dbReference type="Gene3D" id="1.20.58.1880">
    <property type="match status" value="1"/>
</dbReference>
<feature type="non-terminal residue" evidence="3">
    <location>
        <position position="199"/>
    </location>
</feature>
<evidence type="ECO:0000256" key="1">
    <source>
        <dbReference type="SAM" id="MobiDB-lite"/>
    </source>
</evidence>
<dbReference type="SMART" id="SM00717">
    <property type="entry name" value="SANT"/>
    <property type="match status" value="1"/>
</dbReference>
<organism evidence="3 4">
    <name type="scientific">Lasiosphaeria miniovina</name>
    <dbReference type="NCBI Taxonomy" id="1954250"/>
    <lineage>
        <taxon>Eukaryota</taxon>
        <taxon>Fungi</taxon>
        <taxon>Dikarya</taxon>
        <taxon>Ascomycota</taxon>
        <taxon>Pezizomycotina</taxon>
        <taxon>Sordariomycetes</taxon>
        <taxon>Sordariomycetidae</taxon>
        <taxon>Sordariales</taxon>
        <taxon>Lasiosphaeriaceae</taxon>
        <taxon>Lasiosphaeria</taxon>
    </lineage>
</organism>
<dbReference type="Pfam" id="PF15963">
    <property type="entry name" value="Myb_DNA-bind_7"/>
    <property type="match status" value="1"/>
</dbReference>
<dbReference type="AlphaFoldDB" id="A0AA40E2G3"/>
<evidence type="ECO:0000313" key="3">
    <source>
        <dbReference type="EMBL" id="KAK0722527.1"/>
    </source>
</evidence>
<dbReference type="RefSeq" id="XP_060298451.1">
    <property type="nucleotide sequence ID" value="XM_060436090.1"/>
</dbReference>
<feature type="compositionally biased region" description="Basic residues" evidence="1">
    <location>
        <begin position="183"/>
        <end position="199"/>
    </location>
</feature>
<dbReference type="PANTHER" id="PTHR22929:SF0">
    <property type="entry name" value="TRANSCRIPTION FACTOR TFIIIB COMPONENT B'' HOMOLOG"/>
    <property type="match status" value="1"/>
</dbReference>